<dbReference type="PANTHER" id="PTHR23542">
    <property type="match status" value="1"/>
</dbReference>
<protein>
    <submittedName>
        <fullName evidence="7">MFS transporter</fullName>
    </submittedName>
</protein>
<feature type="transmembrane region" description="Helical" evidence="5">
    <location>
        <begin position="295"/>
        <end position="312"/>
    </location>
</feature>
<feature type="transmembrane region" description="Helical" evidence="5">
    <location>
        <begin position="259"/>
        <end position="283"/>
    </location>
</feature>
<feature type="transmembrane region" description="Helical" evidence="5">
    <location>
        <begin position="188"/>
        <end position="207"/>
    </location>
</feature>
<sequence>MPDPTTTSTSALSRATGRYAQAFALPGSLAFSSAGWLGRFPKGSLAIGVLVLVSAQSGSYALGGAVSGALTLALAVTGPLWSRVMDHWGQHRALALSLPVLVAASLGLVAAVLLGAPVWTWFALGILAGAAVLDVGSAVRSRWSAATSDPGLRHTAYSVESVADEAAFVVAPPIVTLLASLVHPAAGVLVGLGIGVAGGVALLVQTGTQPALAPVRSAASPARERLPLGLVGIVAVFATIGGVFGSFNVAAIATAEASGAGAASGLLLSAYSIGSVLTGVVVGAARLPGGPRSRFLVAGAVFGAVVPVLVLAGSLLALIALAFVAGLATSPLLITGSSLVESIAPRSRLTEALAWPPTGIALGATAGSTLSGLAVEALGPQSGFLVTAAAAVLGALLTLATVLLLRRRHAAPAAAGLPR</sequence>
<evidence type="ECO:0000256" key="5">
    <source>
        <dbReference type="SAM" id="Phobius"/>
    </source>
</evidence>
<dbReference type="PANTHER" id="PTHR23542:SF1">
    <property type="entry name" value="MAJOR FACILITATOR SUPERFAMILY (MFS) PROFILE DOMAIN-CONTAINING PROTEIN"/>
    <property type="match status" value="1"/>
</dbReference>
<feature type="transmembrane region" description="Helical" evidence="5">
    <location>
        <begin position="352"/>
        <end position="375"/>
    </location>
</feature>
<evidence type="ECO:0000256" key="2">
    <source>
        <dbReference type="ARBA" id="ARBA00022692"/>
    </source>
</evidence>
<keyword evidence="4 5" id="KW-0472">Membrane</keyword>
<dbReference type="PROSITE" id="PS50850">
    <property type="entry name" value="MFS"/>
    <property type="match status" value="1"/>
</dbReference>
<dbReference type="EMBL" id="CP047180">
    <property type="protein sequence ID" value="QHC61365.1"/>
    <property type="molecule type" value="Genomic_DNA"/>
</dbReference>
<dbReference type="InterPro" id="IPR011701">
    <property type="entry name" value="MFS"/>
</dbReference>
<reference evidence="8" key="1">
    <citation type="submission" date="2019-12" db="EMBL/GenBank/DDBJ databases">
        <title>Complete and draft genome sequences of new strains and members of some known species of the genus Rathayibacter isolated from plants.</title>
        <authorList>
            <person name="Tarlachkov S.V."/>
            <person name="Starodumova I.P."/>
            <person name="Dorofeeva L.V."/>
            <person name="Prisyazhnaya N.V."/>
            <person name="Leyn S."/>
            <person name="Zlamal J."/>
            <person name="Elan M."/>
            <person name="Osterman A.L."/>
            <person name="Nadler S."/>
            <person name="Subbotin S.A."/>
            <person name="Evtushenko L.I."/>
        </authorList>
    </citation>
    <scope>NUCLEOTIDE SEQUENCE [LARGE SCALE GENOMIC DNA]</scope>
    <source>
        <strain evidence="8">VKM Ac-2802</strain>
    </source>
</reference>
<dbReference type="Proteomes" id="UP000464597">
    <property type="component" value="Chromosome"/>
</dbReference>
<dbReference type="Gene3D" id="1.20.1250.20">
    <property type="entry name" value="MFS general substrate transporter like domains"/>
    <property type="match status" value="2"/>
</dbReference>
<feature type="transmembrane region" description="Helical" evidence="5">
    <location>
        <begin position="381"/>
        <end position="405"/>
    </location>
</feature>
<feature type="transmembrane region" description="Helical" evidence="5">
    <location>
        <begin position="60"/>
        <end position="81"/>
    </location>
</feature>
<dbReference type="RefSeq" id="WP_159421762.1">
    <property type="nucleotide sequence ID" value="NZ_CP047180.1"/>
</dbReference>
<keyword evidence="3 5" id="KW-1133">Transmembrane helix</keyword>
<evidence type="ECO:0000313" key="7">
    <source>
        <dbReference type="EMBL" id="QHC61365.1"/>
    </source>
</evidence>
<keyword evidence="2 5" id="KW-0812">Transmembrane</keyword>
<feature type="transmembrane region" description="Helical" evidence="5">
    <location>
        <begin position="228"/>
        <end position="253"/>
    </location>
</feature>
<evidence type="ECO:0000259" key="6">
    <source>
        <dbReference type="PROSITE" id="PS50850"/>
    </source>
</evidence>
<keyword evidence="8" id="KW-1185">Reference proteome</keyword>
<dbReference type="Pfam" id="PF07690">
    <property type="entry name" value="MFS_1"/>
    <property type="match status" value="1"/>
</dbReference>
<feature type="domain" description="Major facilitator superfamily (MFS) profile" evidence="6">
    <location>
        <begin position="179"/>
        <end position="419"/>
    </location>
</feature>
<dbReference type="InterPro" id="IPR036259">
    <property type="entry name" value="MFS_trans_sf"/>
</dbReference>
<dbReference type="InterPro" id="IPR020846">
    <property type="entry name" value="MFS_dom"/>
</dbReference>
<dbReference type="SUPFAM" id="SSF103473">
    <property type="entry name" value="MFS general substrate transporter"/>
    <property type="match status" value="1"/>
</dbReference>
<organism evidence="7 8">
    <name type="scientific">Rathayibacter festucae</name>
    <dbReference type="NCBI Taxonomy" id="110937"/>
    <lineage>
        <taxon>Bacteria</taxon>
        <taxon>Bacillati</taxon>
        <taxon>Actinomycetota</taxon>
        <taxon>Actinomycetes</taxon>
        <taxon>Micrococcales</taxon>
        <taxon>Microbacteriaceae</taxon>
        <taxon>Rathayibacter</taxon>
    </lineage>
</organism>
<proteinExistence type="predicted"/>
<evidence type="ECO:0000256" key="3">
    <source>
        <dbReference type="ARBA" id="ARBA00022989"/>
    </source>
</evidence>
<feature type="transmembrane region" description="Helical" evidence="5">
    <location>
        <begin position="318"/>
        <end position="340"/>
    </location>
</feature>
<evidence type="ECO:0000256" key="4">
    <source>
        <dbReference type="ARBA" id="ARBA00023136"/>
    </source>
</evidence>
<evidence type="ECO:0000256" key="1">
    <source>
        <dbReference type="ARBA" id="ARBA00004651"/>
    </source>
</evidence>
<gene>
    <name evidence="7" type="ORF">GSU69_00680</name>
</gene>
<accession>A0ABX6GV20</accession>
<feature type="transmembrane region" description="Helical" evidence="5">
    <location>
        <begin position="93"/>
        <end position="113"/>
    </location>
</feature>
<name>A0ABX6GV20_9MICO</name>
<evidence type="ECO:0000313" key="8">
    <source>
        <dbReference type="Proteomes" id="UP000464597"/>
    </source>
</evidence>
<comment type="subcellular location">
    <subcellularLocation>
        <location evidence="1">Cell membrane</location>
        <topology evidence="1">Multi-pass membrane protein</topology>
    </subcellularLocation>
</comment>